<dbReference type="InterPro" id="IPR051037">
    <property type="entry name" value="RNAPII_TF_IWS1"/>
</dbReference>
<comment type="subcellular location">
    <subcellularLocation>
        <location evidence="3">Nucleus</location>
    </subcellularLocation>
</comment>
<dbReference type="Gene3D" id="1.20.930.10">
    <property type="entry name" value="Conserved domain common to transcription factors TFIIS, elongin A, CRSP70"/>
    <property type="match status" value="1"/>
</dbReference>
<dbReference type="PANTHER" id="PTHR46010:SF1">
    <property type="entry name" value="PROTEIN IWS1 HOMOLOG"/>
    <property type="match status" value="1"/>
</dbReference>
<reference evidence="6 7" key="1">
    <citation type="submission" date="2019-03" db="EMBL/GenBank/DDBJ databases">
        <title>Rhodosporidium diobovatum UCD-FST 08-225 genome sequencing, assembly, and annotation.</title>
        <authorList>
            <person name="Fakankun I.U."/>
            <person name="Fristensky B."/>
            <person name="Levin D.B."/>
        </authorList>
    </citation>
    <scope>NUCLEOTIDE SEQUENCE [LARGE SCALE GENOMIC DNA]</scope>
    <source>
        <strain evidence="6 7">UCD-FST 08-225</strain>
    </source>
</reference>
<evidence type="ECO:0000256" key="2">
    <source>
        <dbReference type="ARBA" id="ARBA00037992"/>
    </source>
</evidence>
<feature type="region of interest" description="Disordered" evidence="4">
    <location>
        <begin position="232"/>
        <end position="266"/>
    </location>
</feature>
<sequence>RRKELARRISEIAKKPAGTGKNKKRKAQDEEDLEMMNDEAVATLRTEMLRAADDDVEENNLGRPALNKLRMLPKVVDLMQKTALHETIAENGMLDAVKRWLEPLPDKSLPALNIQRPLISLLRTVRLFTIETSALKSSELGKVIYFYTKCKRVDPAIARMATQLVGDWMRPILRRSKAFVDRDLAAQRALGASSAAGRAAGPAATEEASQGTRHARIPQALTATYAVAPGSRVTGQSTSLPGQGSGAKMRGFKQKMQLAQQAARRG</sequence>
<proteinExistence type="inferred from homology"/>
<dbReference type="EMBL" id="SOZI01000027">
    <property type="protein sequence ID" value="TNY22311.1"/>
    <property type="molecule type" value="Genomic_DNA"/>
</dbReference>
<feature type="region of interest" description="Disordered" evidence="4">
    <location>
        <begin position="195"/>
        <end position="214"/>
    </location>
</feature>
<dbReference type="InterPro" id="IPR017923">
    <property type="entry name" value="TFIIS_N"/>
</dbReference>
<gene>
    <name evidence="6" type="ORF">DMC30DRAFT_349148</name>
</gene>
<dbReference type="GO" id="GO:0005634">
    <property type="term" value="C:nucleus"/>
    <property type="evidence" value="ECO:0007669"/>
    <property type="project" value="UniProtKB-SubCell"/>
</dbReference>
<comment type="similarity">
    <text evidence="2">Belongs to the IWS1 family.</text>
</comment>
<dbReference type="Pfam" id="PF08711">
    <property type="entry name" value="Med26"/>
    <property type="match status" value="1"/>
</dbReference>
<evidence type="ECO:0000259" key="5">
    <source>
        <dbReference type="PROSITE" id="PS51319"/>
    </source>
</evidence>
<keyword evidence="3" id="KW-0539">Nucleus</keyword>
<feature type="domain" description="TFIIS N-terminal" evidence="5">
    <location>
        <begin position="95"/>
        <end position="175"/>
    </location>
</feature>
<feature type="compositionally biased region" description="Basic and acidic residues" evidence="4">
    <location>
        <begin position="1"/>
        <end position="14"/>
    </location>
</feature>
<dbReference type="AlphaFoldDB" id="A0A5C5G303"/>
<dbReference type="InterPro" id="IPR035441">
    <property type="entry name" value="TFIIS/LEDGF_dom_sf"/>
</dbReference>
<comment type="function">
    <text evidence="1">Transcription factor involved in RNA polymerase II transcription regulation. May function in both SPT15/TBP post-recruitment and recruitment steps of transcription.</text>
</comment>
<evidence type="ECO:0000256" key="1">
    <source>
        <dbReference type="ARBA" id="ARBA00037349"/>
    </source>
</evidence>
<dbReference type="PROSITE" id="PS51319">
    <property type="entry name" value="TFIIS_N"/>
    <property type="match status" value="1"/>
</dbReference>
<feature type="region of interest" description="Disordered" evidence="4">
    <location>
        <begin position="1"/>
        <end position="34"/>
    </location>
</feature>
<dbReference type="PANTHER" id="PTHR46010">
    <property type="entry name" value="PROTEIN IWS1 HOMOLOG"/>
    <property type="match status" value="1"/>
</dbReference>
<organism evidence="6 7">
    <name type="scientific">Rhodotorula diobovata</name>
    <dbReference type="NCBI Taxonomy" id="5288"/>
    <lineage>
        <taxon>Eukaryota</taxon>
        <taxon>Fungi</taxon>
        <taxon>Dikarya</taxon>
        <taxon>Basidiomycota</taxon>
        <taxon>Pucciniomycotina</taxon>
        <taxon>Microbotryomycetes</taxon>
        <taxon>Sporidiobolales</taxon>
        <taxon>Sporidiobolaceae</taxon>
        <taxon>Rhodotorula</taxon>
    </lineage>
</organism>
<accession>A0A5C5G303</accession>
<dbReference type="OrthoDB" id="21124at2759"/>
<evidence type="ECO:0000256" key="4">
    <source>
        <dbReference type="SAM" id="MobiDB-lite"/>
    </source>
</evidence>
<evidence type="ECO:0000313" key="6">
    <source>
        <dbReference type="EMBL" id="TNY22311.1"/>
    </source>
</evidence>
<dbReference type="STRING" id="5288.A0A5C5G303"/>
<comment type="caution">
    <text evidence="6">The sequence shown here is derived from an EMBL/GenBank/DDBJ whole genome shotgun (WGS) entry which is preliminary data.</text>
</comment>
<dbReference type="Proteomes" id="UP000311382">
    <property type="component" value="Unassembled WGS sequence"/>
</dbReference>
<feature type="compositionally biased region" description="Polar residues" evidence="4">
    <location>
        <begin position="233"/>
        <end position="242"/>
    </location>
</feature>
<dbReference type="SUPFAM" id="SSF47676">
    <property type="entry name" value="Conserved domain common to transcription factors TFIIS, elongin A, CRSP70"/>
    <property type="match status" value="1"/>
</dbReference>
<evidence type="ECO:0000313" key="7">
    <source>
        <dbReference type="Proteomes" id="UP000311382"/>
    </source>
</evidence>
<keyword evidence="7" id="KW-1185">Reference proteome</keyword>
<feature type="compositionally biased region" description="Low complexity" evidence="4">
    <location>
        <begin position="195"/>
        <end position="210"/>
    </location>
</feature>
<evidence type="ECO:0000256" key="3">
    <source>
        <dbReference type="PROSITE-ProRule" id="PRU00649"/>
    </source>
</evidence>
<protein>
    <recommendedName>
        <fullName evidence="5">TFIIS N-terminal domain-containing protein</fullName>
    </recommendedName>
</protein>
<feature type="non-terminal residue" evidence="6">
    <location>
        <position position="1"/>
    </location>
</feature>
<name>A0A5C5G303_9BASI</name>
<dbReference type="GO" id="GO:0016973">
    <property type="term" value="P:poly(A)+ mRNA export from nucleus"/>
    <property type="evidence" value="ECO:0007669"/>
    <property type="project" value="TreeGrafter"/>
</dbReference>